<evidence type="ECO:0000256" key="3">
    <source>
        <dbReference type="ARBA" id="ARBA00011964"/>
    </source>
</evidence>
<dbReference type="GO" id="GO:0052925">
    <property type="term" value="F:dol-P-Man:Man(5)GlcNAc(2)-PP-Dol alpha-1,3-mannosyltransferase activity"/>
    <property type="evidence" value="ECO:0007669"/>
    <property type="project" value="UniProtKB-EC"/>
</dbReference>
<dbReference type="OrthoDB" id="20028at2759"/>
<feature type="transmembrane region" description="Helical" evidence="14">
    <location>
        <begin position="287"/>
        <end position="308"/>
    </location>
</feature>
<keyword evidence="6 14" id="KW-0808">Transferase</keyword>
<dbReference type="PANTHER" id="PTHR12646:SF0">
    <property type="entry name" value="DOL-P-MAN:MAN(5)GLCNAC(2)-PP-DOL ALPHA-1,3-MANNOSYLTRANSFERASE"/>
    <property type="match status" value="1"/>
</dbReference>
<dbReference type="EC" id="2.4.1.258" evidence="3 14"/>
<protein>
    <recommendedName>
        <fullName evidence="4 14">Dol-P-Man:Man(5)GlcNAc(2)-PP-Dol alpha-1,3-mannosyltransferase</fullName>
        <ecNumber evidence="3 14">2.4.1.258</ecNumber>
    </recommendedName>
    <alternativeName>
        <fullName evidence="14">Dol-P-Man-dependent alpha(1-3)-mannosyltransferase</fullName>
    </alternativeName>
</protein>
<keyword evidence="9 14" id="KW-1133">Transmembrane helix</keyword>
<dbReference type="UniPathway" id="UPA00378"/>
<feature type="transmembrane region" description="Helical" evidence="14">
    <location>
        <begin position="231"/>
        <end position="249"/>
    </location>
</feature>
<evidence type="ECO:0000256" key="2">
    <source>
        <dbReference type="ARBA" id="ARBA00004922"/>
    </source>
</evidence>
<dbReference type="VEuPathDB" id="FungiDB:PHYBLDRAFT_176989"/>
<evidence type="ECO:0000256" key="4">
    <source>
        <dbReference type="ARBA" id="ARBA00015561"/>
    </source>
</evidence>
<keyword evidence="8 14" id="KW-0256">Endoplasmic reticulum</keyword>
<comment type="function">
    <text evidence="11 14">Dol-P-Man:Man(5)GlcNAc(2)-PP-Dol alpha-1,3-mannosyltransferase that operates in the biosynthetic pathway of dolichol-linked oligosaccharides, the glycan precursors employed in protein asparagine (N)-glycosylation. The assembly of dolichol-linked oligosaccharides begins on the cytosolic side of the endoplasmic reticulum membrane and finishes in its lumen. The sequential addition of sugars to dolichol pyrophosphate produces dolichol-linked oligosaccharides containing fourteen sugars, including two GlcNAcs, nine mannoses and three glucoses. Once assembled, the oligosaccharide is transferred from the lipid to nascent proteins by oligosaccharyltransferases. In the lumen of the endoplasmic reticulum, adds the first dolichyl beta-D-mannosyl phosphate derived mannose in an alpha-1,3 linkage to Man(5)GlcNAc(2)-PP-dolichol to produce Man(6)GlcNAc(2)-PP-dolichol.</text>
</comment>
<keyword evidence="10 14" id="KW-0472">Membrane</keyword>
<dbReference type="GO" id="GO:0005789">
    <property type="term" value="C:endoplasmic reticulum membrane"/>
    <property type="evidence" value="ECO:0007669"/>
    <property type="project" value="UniProtKB-SubCell"/>
</dbReference>
<keyword evidence="16" id="KW-1185">Reference proteome</keyword>
<reference evidence="16" key="1">
    <citation type="submission" date="2015-06" db="EMBL/GenBank/DDBJ databases">
        <title>Expansion of signal transduction pathways in fungi by whole-genome duplication.</title>
        <authorList>
            <consortium name="DOE Joint Genome Institute"/>
            <person name="Corrochano L.M."/>
            <person name="Kuo A."/>
            <person name="Marcet-Houben M."/>
            <person name="Polaino S."/>
            <person name="Salamov A."/>
            <person name="Villalobos J.M."/>
            <person name="Alvarez M.I."/>
            <person name="Avalos J."/>
            <person name="Benito E.P."/>
            <person name="Benoit I."/>
            <person name="Burger G."/>
            <person name="Camino L.P."/>
            <person name="Canovas D."/>
            <person name="Cerda-Olmedo E."/>
            <person name="Cheng J.-F."/>
            <person name="Dominguez A."/>
            <person name="Elias M."/>
            <person name="Eslava A.P."/>
            <person name="Glaser F."/>
            <person name="Grimwood J."/>
            <person name="Gutierrez G."/>
            <person name="Heitman J."/>
            <person name="Henrissat B."/>
            <person name="Iturriaga E.A."/>
            <person name="Lang B.F."/>
            <person name="Lavin J.L."/>
            <person name="Lee S."/>
            <person name="Li W."/>
            <person name="Lindquist E."/>
            <person name="Lopez-Garcia S."/>
            <person name="Luque E.M."/>
            <person name="Marcos A.T."/>
            <person name="Martin J."/>
            <person name="McCluskey K."/>
            <person name="Medina H.R."/>
            <person name="Miralles-Duran A."/>
            <person name="Miyazaki A."/>
            <person name="Munoz-Torres E."/>
            <person name="Oguiza J.A."/>
            <person name="Ohm R."/>
            <person name="Olmedo M."/>
            <person name="Orejas M."/>
            <person name="Ortiz-Castellanos L."/>
            <person name="Pisabarro A.G."/>
            <person name="Rodriguez-Romero J."/>
            <person name="Ruiz-Herrera J."/>
            <person name="Ruiz-Vazquez R."/>
            <person name="Sanz C."/>
            <person name="Schackwitz W."/>
            <person name="Schmutz J."/>
            <person name="Shahriari M."/>
            <person name="Shelest E."/>
            <person name="Silva-Franco F."/>
            <person name="Soanes D."/>
            <person name="Syed K."/>
            <person name="Tagua V.G."/>
            <person name="Talbot N.J."/>
            <person name="Thon M."/>
            <person name="De vries R.P."/>
            <person name="Wiebenga A."/>
            <person name="Yadav J.S."/>
            <person name="Braun E.L."/>
            <person name="Baker S."/>
            <person name="Garre V."/>
            <person name="Horwitz B."/>
            <person name="Torres-Martinez S."/>
            <person name="Idnurm A."/>
            <person name="Herrera-Estrella A."/>
            <person name="Gabaldon T."/>
            <person name="Grigoriev I.V."/>
        </authorList>
    </citation>
    <scope>NUCLEOTIDE SEQUENCE [LARGE SCALE GENOMIC DNA]</scope>
    <source>
        <strain evidence="16">NRRL 1555(-)</strain>
    </source>
</reference>
<feature type="transmembrane region" description="Helical" evidence="14">
    <location>
        <begin position="176"/>
        <end position="193"/>
    </location>
</feature>
<evidence type="ECO:0000256" key="11">
    <source>
        <dbReference type="ARBA" id="ARBA00044743"/>
    </source>
</evidence>
<dbReference type="InParanoid" id="A0A162UT71"/>
<evidence type="ECO:0000256" key="12">
    <source>
        <dbReference type="ARBA" id="ARBA00049506"/>
    </source>
</evidence>
<evidence type="ECO:0000256" key="1">
    <source>
        <dbReference type="ARBA" id="ARBA00004477"/>
    </source>
</evidence>
<evidence type="ECO:0000256" key="5">
    <source>
        <dbReference type="ARBA" id="ARBA00022676"/>
    </source>
</evidence>
<comment type="pathway">
    <text evidence="2 14">Protein modification; protein glycosylation.</text>
</comment>
<feature type="transmembrane region" description="Helical" evidence="14">
    <location>
        <begin position="126"/>
        <end position="143"/>
    </location>
</feature>
<dbReference type="EMBL" id="KV440974">
    <property type="protein sequence ID" value="OAD77773.1"/>
    <property type="molecule type" value="Genomic_DNA"/>
</dbReference>
<evidence type="ECO:0000256" key="6">
    <source>
        <dbReference type="ARBA" id="ARBA00022679"/>
    </source>
</evidence>
<evidence type="ECO:0000256" key="13">
    <source>
        <dbReference type="ARBA" id="ARBA00093457"/>
    </source>
</evidence>
<comment type="subcellular location">
    <subcellularLocation>
        <location evidence="1 14">Endoplasmic reticulum membrane</location>
        <topology evidence="1 14">Multi-pass membrane protein</topology>
    </subcellularLocation>
</comment>
<accession>A0A162UT71</accession>
<feature type="transmembrane region" description="Helical" evidence="14">
    <location>
        <begin position="199"/>
        <end position="222"/>
    </location>
</feature>
<evidence type="ECO:0000256" key="7">
    <source>
        <dbReference type="ARBA" id="ARBA00022692"/>
    </source>
</evidence>
<evidence type="ECO:0000256" key="14">
    <source>
        <dbReference type="RuleBase" id="RU364047"/>
    </source>
</evidence>
<dbReference type="InterPro" id="IPR007873">
    <property type="entry name" value="Glycosyltransferase_ALG3"/>
</dbReference>
<comment type="catalytic activity">
    <reaction evidence="12 14">
        <text>an alpha-D-Man-(1-&gt;2)-alpha-D-Man-(1-&gt;2)-alpha-D-Man-(1-&gt;3)-[alpha-D-Man-(1-&gt;6)]-beta-D-Man-(1-&gt;4)-beta-D-GlcNAc-(1-&gt;4)-alpha-D-GlcNAc-diphospho-di-trans,poly-cis-dolichol + a di-trans,poly-cis-dolichyl beta-D-mannosyl phosphate = an alpha-D-Man-(1-&gt;2)-alpha-D-Man-(1-&gt;2)-alpha-D-Man-(1-&gt;3)-[alpha-D-Man-(1-&gt;3)-alpha-D-Man-(1-&gt;6)]-beta-D-Man-(1-&gt;4)-beta-D-GlcNAc-(1-&gt;4)-alpha-D-GlcNAc-diphospho-di-trans,poly-cis-dolichol + a di-trans,poly-cis-dolichyl phosphate + H(+)</text>
        <dbReference type="Rhea" id="RHEA:29527"/>
        <dbReference type="Rhea" id="RHEA-COMP:19498"/>
        <dbReference type="Rhea" id="RHEA-COMP:19501"/>
        <dbReference type="Rhea" id="RHEA-COMP:19516"/>
        <dbReference type="Rhea" id="RHEA-COMP:19517"/>
        <dbReference type="ChEBI" id="CHEBI:15378"/>
        <dbReference type="ChEBI" id="CHEBI:57683"/>
        <dbReference type="ChEBI" id="CHEBI:58211"/>
        <dbReference type="ChEBI" id="CHEBI:132515"/>
        <dbReference type="ChEBI" id="CHEBI:132516"/>
        <dbReference type="EC" id="2.4.1.258"/>
    </reaction>
    <physiologicalReaction direction="left-to-right" evidence="12 14">
        <dbReference type="Rhea" id="RHEA:29528"/>
    </physiologicalReaction>
</comment>
<evidence type="ECO:0000256" key="10">
    <source>
        <dbReference type="ARBA" id="ARBA00023136"/>
    </source>
</evidence>
<keyword evidence="7 14" id="KW-0812">Transmembrane</keyword>
<dbReference type="RefSeq" id="XP_018295813.1">
    <property type="nucleotide sequence ID" value="XM_018437844.1"/>
</dbReference>
<proteinExistence type="inferred from homology"/>
<dbReference type="AlphaFoldDB" id="A0A162UT71"/>
<dbReference type="Proteomes" id="UP000077315">
    <property type="component" value="Unassembled WGS sequence"/>
</dbReference>
<dbReference type="FunCoup" id="A0A162UT71">
    <property type="interactions" value="557"/>
</dbReference>
<dbReference type="STRING" id="763407.A0A162UT71"/>
<evidence type="ECO:0000256" key="8">
    <source>
        <dbReference type="ARBA" id="ARBA00022824"/>
    </source>
</evidence>
<feature type="transmembrane region" description="Helical" evidence="14">
    <location>
        <begin position="41"/>
        <end position="61"/>
    </location>
</feature>
<evidence type="ECO:0000256" key="9">
    <source>
        <dbReference type="ARBA" id="ARBA00022989"/>
    </source>
</evidence>
<comment type="similarity">
    <text evidence="13">Belongs to the glycosyltransferase ALG3 family.</text>
</comment>
<feature type="transmembrane region" description="Helical" evidence="14">
    <location>
        <begin position="98"/>
        <end position="114"/>
    </location>
</feature>
<keyword evidence="5 14" id="KW-0328">Glycosyltransferase</keyword>
<dbReference type="PANTHER" id="PTHR12646">
    <property type="entry name" value="NOT56 - RELATED"/>
    <property type="match status" value="1"/>
</dbReference>
<gene>
    <name evidence="15" type="ORF">PHYBLDRAFT_176989</name>
</gene>
<evidence type="ECO:0000313" key="15">
    <source>
        <dbReference type="EMBL" id="OAD77773.1"/>
    </source>
</evidence>
<organism evidence="15 16">
    <name type="scientific">Phycomyces blakesleeanus (strain ATCC 8743b / DSM 1359 / FGSC 10004 / NBRC 33097 / NRRL 1555)</name>
    <dbReference type="NCBI Taxonomy" id="763407"/>
    <lineage>
        <taxon>Eukaryota</taxon>
        <taxon>Fungi</taxon>
        <taxon>Fungi incertae sedis</taxon>
        <taxon>Mucoromycota</taxon>
        <taxon>Mucoromycotina</taxon>
        <taxon>Mucoromycetes</taxon>
        <taxon>Mucorales</taxon>
        <taxon>Phycomycetaceae</taxon>
        <taxon>Phycomyces</taxon>
    </lineage>
</organism>
<evidence type="ECO:0000313" key="16">
    <source>
        <dbReference type="Proteomes" id="UP000077315"/>
    </source>
</evidence>
<dbReference type="Pfam" id="PF05208">
    <property type="entry name" value="ALG3"/>
    <property type="match status" value="1"/>
</dbReference>
<dbReference type="GeneID" id="28998750"/>
<sequence>MAQSVKRKRPRQSTINSNDSKVIKLEDIGKFLTNVLMDPSYIWYIATILLLGELVLNIVIIQKVAYTEIDWTAYMQEVKGFIEGERDYLNLRGDTGPLVYPAGFVYIYSGLYYLTNKGTNVRLAQYIFAGLYLATQAVVFALYSKSKKFPPYALALLCLSKRLHSIYALRCFNDPVAMFFMYSCILAMIHKRWVFSGILYSLAISVKMNVLLFFPAFGILLWQAIGAWRTFAVLSLMGSIQIVLGYPFLSTYPESYLGRAFEFSRSFDYQWTVNWRMVTEKTFGSGVFAKSLLAGHAIVLFLFLYFVWCKRGGGLVKVFLDGFKGNSVRRSVSPDDILSMMFTSNLIGMVFARSLHYQFYSWYYHALPYLLWQSVWMTTGSQTFRNYIRIFVLATIEACWMTFPSTERSSWTLFACHAILLTGLFKRDQEETEQSKNE</sequence>
<name>A0A162UT71_PHYB8</name>